<dbReference type="SMART" id="SM00184">
    <property type="entry name" value="RING"/>
    <property type="match status" value="1"/>
</dbReference>
<feature type="compositionally biased region" description="Low complexity" evidence="2">
    <location>
        <begin position="133"/>
        <end position="170"/>
    </location>
</feature>
<feature type="domain" description="RING-type" evidence="3">
    <location>
        <begin position="271"/>
        <end position="330"/>
    </location>
</feature>
<feature type="region of interest" description="Disordered" evidence="2">
    <location>
        <begin position="55"/>
        <end position="79"/>
    </location>
</feature>
<keyword evidence="1" id="KW-0862">Zinc</keyword>
<feature type="compositionally biased region" description="Basic residues" evidence="2">
    <location>
        <begin position="422"/>
        <end position="435"/>
    </location>
</feature>
<dbReference type="AlphaFoldDB" id="A0AAV1D228"/>
<feature type="region of interest" description="Disordered" evidence="2">
    <location>
        <begin position="348"/>
        <end position="435"/>
    </location>
</feature>
<accession>A0AAV1D228</accession>
<dbReference type="SUPFAM" id="SSF57850">
    <property type="entry name" value="RING/U-box"/>
    <property type="match status" value="1"/>
</dbReference>
<dbReference type="PANTHER" id="PTHR31150">
    <property type="entry name" value="EXPRESSED PROTEIN"/>
    <property type="match status" value="1"/>
</dbReference>
<name>A0AAV1D228_OLDCO</name>
<feature type="region of interest" description="Disordered" evidence="2">
    <location>
        <begin position="96"/>
        <end position="177"/>
    </location>
</feature>
<feature type="compositionally biased region" description="Polar residues" evidence="2">
    <location>
        <begin position="219"/>
        <end position="228"/>
    </location>
</feature>
<dbReference type="Proteomes" id="UP001161247">
    <property type="component" value="Chromosome 4"/>
</dbReference>
<dbReference type="InterPro" id="IPR013083">
    <property type="entry name" value="Znf_RING/FYVE/PHD"/>
</dbReference>
<keyword evidence="1" id="KW-0863">Zinc-finger</keyword>
<dbReference type="Gene3D" id="3.30.40.10">
    <property type="entry name" value="Zinc/RING finger domain, C3HC4 (zinc finger)"/>
    <property type="match status" value="1"/>
</dbReference>
<sequence length="435" mass="47352">MGSACCVAARDGTVTNGSASDVIHRNVRHSPSWSFRWDNRVRVVGDEGSVNWISDGSTHNSRFGIKPGPTTETAYASEEGSPLDSFRSLVWQKSPVSESNNGIPGLHSSDPLTSRNSADVSLVKESSGSPAVSCPSPAKMSPSAPSVSSFSASPLSSQSHQLPASSTPSRWPRRSPGHQLLRQVSDSLIKSPTLSVSEETSSFVLPGWSHDSTRGSHGGSSDSWSTPTFPDLVTTSRRERWSFDSETLGFCRDKLTRSSGRNSYQFDLQTCGICAKLLTEKSLWGSQKIIPTNELAVVAVLICGHVYHAECLENMTPEVNKYDPGCPVCTFGEKQAHKMSEKALRAELESKTRKRSRNRIADGDLSSDSVFSEHQKSSGHDRRGPKMSSSSSMKGLPGVPFLRRHFSLGSKGSRSLSENHSSRKRGFFWAKSRKN</sequence>
<reference evidence="4" key="1">
    <citation type="submission" date="2023-03" db="EMBL/GenBank/DDBJ databases">
        <authorList>
            <person name="Julca I."/>
        </authorList>
    </citation>
    <scope>NUCLEOTIDE SEQUENCE</scope>
</reference>
<evidence type="ECO:0000313" key="4">
    <source>
        <dbReference type="EMBL" id="CAI9101966.1"/>
    </source>
</evidence>
<evidence type="ECO:0000313" key="5">
    <source>
        <dbReference type="Proteomes" id="UP001161247"/>
    </source>
</evidence>
<proteinExistence type="predicted"/>
<organism evidence="4 5">
    <name type="scientific">Oldenlandia corymbosa var. corymbosa</name>
    <dbReference type="NCBI Taxonomy" id="529605"/>
    <lineage>
        <taxon>Eukaryota</taxon>
        <taxon>Viridiplantae</taxon>
        <taxon>Streptophyta</taxon>
        <taxon>Embryophyta</taxon>
        <taxon>Tracheophyta</taxon>
        <taxon>Spermatophyta</taxon>
        <taxon>Magnoliopsida</taxon>
        <taxon>eudicotyledons</taxon>
        <taxon>Gunneridae</taxon>
        <taxon>Pentapetalae</taxon>
        <taxon>asterids</taxon>
        <taxon>lamiids</taxon>
        <taxon>Gentianales</taxon>
        <taxon>Rubiaceae</taxon>
        <taxon>Rubioideae</taxon>
        <taxon>Spermacoceae</taxon>
        <taxon>Hedyotis-Oldenlandia complex</taxon>
        <taxon>Oldenlandia</taxon>
    </lineage>
</organism>
<feature type="region of interest" description="Disordered" evidence="2">
    <location>
        <begin position="207"/>
        <end position="228"/>
    </location>
</feature>
<dbReference type="GO" id="GO:0008270">
    <property type="term" value="F:zinc ion binding"/>
    <property type="evidence" value="ECO:0007669"/>
    <property type="project" value="UniProtKB-KW"/>
</dbReference>
<feature type="compositionally biased region" description="Polar residues" evidence="2">
    <location>
        <begin position="110"/>
        <end position="130"/>
    </location>
</feature>
<dbReference type="PROSITE" id="PS50089">
    <property type="entry name" value="ZF_RING_2"/>
    <property type="match status" value="1"/>
</dbReference>
<protein>
    <submittedName>
        <fullName evidence="4">OLC1v1000143C1</fullName>
    </submittedName>
</protein>
<keyword evidence="1" id="KW-0479">Metal-binding</keyword>
<feature type="compositionally biased region" description="Polar residues" evidence="2">
    <location>
        <begin position="410"/>
        <end position="419"/>
    </location>
</feature>
<evidence type="ECO:0000259" key="3">
    <source>
        <dbReference type="PROSITE" id="PS50089"/>
    </source>
</evidence>
<dbReference type="EMBL" id="OX459121">
    <property type="protein sequence ID" value="CAI9101966.1"/>
    <property type="molecule type" value="Genomic_DNA"/>
</dbReference>
<keyword evidence="5" id="KW-1185">Reference proteome</keyword>
<dbReference type="InterPro" id="IPR001841">
    <property type="entry name" value="Znf_RING"/>
</dbReference>
<dbReference type="PANTHER" id="PTHR31150:SF26">
    <property type="entry name" value="RING-TYPE DOMAIN-CONTAINING PROTEIN"/>
    <property type="match status" value="1"/>
</dbReference>
<gene>
    <name evidence="4" type="ORF">OLC1_LOCUS11421</name>
</gene>
<evidence type="ECO:0000256" key="1">
    <source>
        <dbReference type="PROSITE-ProRule" id="PRU00175"/>
    </source>
</evidence>
<feature type="compositionally biased region" description="Basic and acidic residues" evidence="2">
    <location>
        <begin position="371"/>
        <end position="384"/>
    </location>
</feature>
<evidence type="ECO:0000256" key="2">
    <source>
        <dbReference type="SAM" id="MobiDB-lite"/>
    </source>
</evidence>